<evidence type="ECO:0000313" key="8">
    <source>
        <dbReference type="EMBL" id="MBF2734576.1"/>
    </source>
</evidence>
<evidence type="ECO:0000256" key="1">
    <source>
        <dbReference type="ARBA" id="ARBA00004917"/>
    </source>
</evidence>
<dbReference type="PANTHER" id="PTHR21058:SF0">
    <property type="entry name" value="6,7-DIMETHYL-8-RIBITYLLUMAZINE SYNTHASE"/>
    <property type="match status" value="1"/>
</dbReference>
<feature type="binding site" evidence="7">
    <location>
        <position position="143"/>
    </location>
    <ligand>
        <name>(2S)-2-hydroxy-3-oxobutyl phosphate</name>
        <dbReference type="ChEBI" id="CHEBI:58830"/>
    </ligand>
</feature>
<name>A0A930Y268_9GAMM</name>
<evidence type="ECO:0000256" key="7">
    <source>
        <dbReference type="HAMAP-Rule" id="MF_00178"/>
    </source>
</evidence>
<evidence type="ECO:0000256" key="6">
    <source>
        <dbReference type="ARBA" id="ARBA00048785"/>
    </source>
</evidence>
<comment type="catalytic activity">
    <reaction evidence="6 7">
        <text>(2S)-2-hydroxy-3-oxobutyl phosphate + 5-amino-6-(D-ribitylamino)uracil = 6,7-dimethyl-8-(1-D-ribityl)lumazine + phosphate + 2 H2O + H(+)</text>
        <dbReference type="Rhea" id="RHEA:26152"/>
        <dbReference type="ChEBI" id="CHEBI:15377"/>
        <dbReference type="ChEBI" id="CHEBI:15378"/>
        <dbReference type="ChEBI" id="CHEBI:15934"/>
        <dbReference type="ChEBI" id="CHEBI:43474"/>
        <dbReference type="ChEBI" id="CHEBI:58201"/>
        <dbReference type="ChEBI" id="CHEBI:58830"/>
        <dbReference type="EC" id="2.5.1.78"/>
    </reaction>
</comment>
<feature type="binding site" evidence="7">
    <location>
        <position position="28"/>
    </location>
    <ligand>
        <name>5-amino-6-(D-ribitylamino)uracil</name>
        <dbReference type="ChEBI" id="CHEBI:15934"/>
    </ligand>
</feature>
<dbReference type="GO" id="GO:0000906">
    <property type="term" value="F:6,7-dimethyl-8-ribityllumazine synthase activity"/>
    <property type="evidence" value="ECO:0007669"/>
    <property type="project" value="UniProtKB-UniRule"/>
</dbReference>
<feature type="active site" description="Proton donor" evidence="7">
    <location>
        <position position="104"/>
    </location>
</feature>
<comment type="pathway">
    <text evidence="1 7">Cofactor biosynthesis; riboflavin biosynthesis; riboflavin from 2-hydroxy-3-oxobutyl phosphate and 5-amino-6-(D-ribitylamino)uracil: step 1/2.</text>
</comment>
<evidence type="ECO:0000256" key="4">
    <source>
        <dbReference type="ARBA" id="ARBA00022619"/>
    </source>
</evidence>
<feature type="binding site" evidence="7">
    <location>
        <begin position="101"/>
        <end position="102"/>
    </location>
    <ligand>
        <name>(2S)-2-hydroxy-3-oxobutyl phosphate</name>
        <dbReference type="ChEBI" id="CHEBI:58830"/>
    </ligand>
</feature>
<comment type="function">
    <text evidence="7">Catalyzes the formation of 6,7-dimethyl-8-ribityllumazine by condensation of 5-amino-6-(D-ribitylamino)uracil with 3,4-dihydroxy-2-butanone 4-phosphate. This is the penultimate step in the biosynthesis of riboflavin.</text>
</comment>
<evidence type="ECO:0000256" key="5">
    <source>
        <dbReference type="ARBA" id="ARBA00022679"/>
    </source>
</evidence>
<organism evidence="8 9">
    <name type="scientific">Candidatus Amphirhobacter heronislandensis</name>
    <dbReference type="NCBI Taxonomy" id="1732024"/>
    <lineage>
        <taxon>Bacteria</taxon>
        <taxon>Pseudomonadati</taxon>
        <taxon>Pseudomonadota</taxon>
        <taxon>Gammaproteobacteria</taxon>
        <taxon>Candidatus Tethybacterales</taxon>
        <taxon>Candidatus Tethybacteraceae</taxon>
        <taxon>Candidatus Amphirhobacter</taxon>
    </lineage>
</organism>
<dbReference type="NCBIfam" id="TIGR00114">
    <property type="entry name" value="lumazine-synth"/>
    <property type="match status" value="1"/>
</dbReference>
<keyword evidence="4 7" id="KW-0686">Riboflavin biosynthesis</keyword>
<comment type="similarity">
    <text evidence="2 7">Belongs to the DMRL synthase family.</text>
</comment>
<dbReference type="GO" id="GO:0009349">
    <property type="term" value="C:riboflavin synthase complex"/>
    <property type="evidence" value="ECO:0007669"/>
    <property type="project" value="UniProtKB-UniRule"/>
</dbReference>
<protein>
    <recommendedName>
        <fullName evidence="3 7">6,7-dimethyl-8-ribityllumazine synthase</fullName>
        <shortName evidence="7">DMRL synthase</shortName>
        <shortName evidence="7">LS</shortName>
        <shortName evidence="7">Lumazine synthase</shortName>
        <ecNumber evidence="3 7">2.5.1.78</ecNumber>
    </recommendedName>
</protein>
<evidence type="ECO:0000256" key="3">
    <source>
        <dbReference type="ARBA" id="ARBA00012664"/>
    </source>
</evidence>
<dbReference type="SUPFAM" id="SSF52121">
    <property type="entry name" value="Lumazine synthase"/>
    <property type="match status" value="1"/>
</dbReference>
<gene>
    <name evidence="7 8" type="primary">ribH</name>
    <name evidence="8" type="ORF">ISN26_00525</name>
</gene>
<comment type="subunit">
    <text evidence="7">Forms an icosahedral capsid composed of 60 subunits, arranged as a dodecamer of pentamers.</text>
</comment>
<dbReference type="EMBL" id="JADHEI010000009">
    <property type="protein sequence ID" value="MBF2734576.1"/>
    <property type="molecule type" value="Genomic_DNA"/>
</dbReference>
<dbReference type="Pfam" id="PF00885">
    <property type="entry name" value="DMRL_synthase"/>
    <property type="match status" value="1"/>
</dbReference>
<dbReference type="InterPro" id="IPR034964">
    <property type="entry name" value="LS"/>
</dbReference>
<dbReference type="Gene3D" id="3.40.50.960">
    <property type="entry name" value="Lumazine/riboflavin synthase"/>
    <property type="match status" value="1"/>
</dbReference>
<proteinExistence type="inferred from homology"/>
<dbReference type="GO" id="GO:0009231">
    <property type="term" value="P:riboflavin biosynthetic process"/>
    <property type="evidence" value="ECO:0007669"/>
    <property type="project" value="UniProtKB-UniRule"/>
</dbReference>
<dbReference type="AlphaFoldDB" id="A0A930Y268"/>
<dbReference type="Proteomes" id="UP000604381">
    <property type="component" value="Unassembled WGS sequence"/>
</dbReference>
<comment type="caution">
    <text evidence="8">The sequence shown here is derived from an EMBL/GenBank/DDBJ whole genome shotgun (WGS) entry which is preliminary data.</text>
</comment>
<keyword evidence="5 7" id="KW-0808">Transferase</keyword>
<evidence type="ECO:0000313" key="9">
    <source>
        <dbReference type="Proteomes" id="UP000604381"/>
    </source>
</evidence>
<feature type="binding site" evidence="7">
    <location>
        <begin position="96"/>
        <end position="98"/>
    </location>
    <ligand>
        <name>5-amino-6-(D-ribitylamino)uracil</name>
        <dbReference type="ChEBI" id="CHEBI:15934"/>
    </ligand>
</feature>
<sequence length="171" mass="18722">MIEGKENYRIIKGHKGLSLNVAVARSEFNKEVVDVLCDGFYAELEKRAAADKNHPTVHVFEVCVPGALEIPYALSRIAKTEFKNDSRPGVLAGLGCVIKGETFHFDIVSQTSAAGIQKVSLKTKLPAVNGILTCYTAYQARERAQRNAAGYAEAVLWMGTMFRNGGPEKLF</sequence>
<feature type="binding site" evidence="7">
    <location>
        <position position="129"/>
    </location>
    <ligand>
        <name>5-amino-6-(D-ribitylamino)uracil</name>
        <dbReference type="ChEBI" id="CHEBI:15934"/>
    </ligand>
</feature>
<dbReference type="InterPro" id="IPR002180">
    <property type="entry name" value="LS/RS"/>
</dbReference>
<feature type="binding site" evidence="7">
    <location>
        <begin position="67"/>
        <end position="69"/>
    </location>
    <ligand>
        <name>5-amino-6-(D-ribitylamino)uracil</name>
        <dbReference type="ChEBI" id="CHEBI:15934"/>
    </ligand>
</feature>
<evidence type="ECO:0000256" key="2">
    <source>
        <dbReference type="ARBA" id="ARBA00007424"/>
    </source>
</evidence>
<dbReference type="HAMAP" id="MF_00178">
    <property type="entry name" value="Lumazine_synth"/>
    <property type="match status" value="1"/>
</dbReference>
<accession>A0A930Y268</accession>
<keyword evidence="9" id="KW-1185">Reference proteome</keyword>
<dbReference type="EC" id="2.5.1.78" evidence="3 7"/>
<dbReference type="InterPro" id="IPR036467">
    <property type="entry name" value="LS/RS_sf"/>
</dbReference>
<dbReference type="PANTHER" id="PTHR21058">
    <property type="entry name" value="6,7-DIMETHYL-8-RIBITYLLUMAZINE SYNTHASE DMRL SYNTHASE LUMAZINE SYNTHASE"/>
    <property type="match status" value="1"/>
</dbReference>
<dbReference type="CDD" id="cd09209">
    <property type="entry name" value="Lumazine_synthase-I"/>
    <property type="match status" value="1"/>
</dbReference>
<reference evidence="8" key="1">
    <citation type="submission" date="2020-10" db="EMBL/GenBank/DDBJ databases">
        <title>An improved Amphimedon queenslandica hologenome assembly reveals how three proteobacterial symbionts can extend the metabolic phenotypic of their marine sponge host.</title>
        <authorList>
            <person name="Degnan B."/>
            <person name="Degnan S."/>
            <person name="Xiang X."/>
        </authorList>
    </citation>
    <scope>NUCLEOTIDE SEQUENCE</scope>
    <source>
        <strain evidence="8">AqS2</strain>
    </source>
</reference>